<evidence type="ECO:0000313" key="4">
    <source>
        <dbReference type="EMBL" id="WFD40203.1"/>
    </source>
</evidence>
<dbReference type="GO" id="GO:0034506">
    <property type="term" value="C:chromosome, centromeric core domain"/>
    <property type="evidence" value="ECO:0007669"/>
    <property type="project" value="TreeGrafter"/>
</dbReference>
<dbReference type="AlphaFoldDB" id="A0AAF0EZY6"/>
<reference evidence="4" key="1">
    <citation type="submission" date="2023-03" db="EMBL/GenBank/DDBJ databases">
        <title>Mating type loci evolution in Malassezia.</title>
        <authorList>
            <person name="Coelho M.A."/>
        </authorList>
    </citation>
    <scope>NUCLEOTIDE SEQUENCE</scope>
    <source>
        <strain evidence="4">CBS 9431</strain>
    </source>
</reference>
<dbReference type="GO" id="GO:0072686">
    <property type="term" value="C:mitotic spindle"/>
    <property type="evidence" value="ECO:0007669"/>
    <property type="project" value="TreeGrafter"/>
</dbReference>
<dbReference type="GO" id="GO:0005730">
    <property type="term" value="C:nucleolus"/>
    <property type="evidence" value="ECO:0007669"/>
    <property type="project" value="TreeGrafter"/>
</dbReference>
<keyword evidence="5" id="KW-1185">Reference proteome</keyword>
<keyword evidence="1" id="KW-0175">Coiled coil</keyword>
<accession>A0AAF0EZY6</accession>
<feature type="coiled-coil region" evidence="1">
    <location>
        <begin position="131"/>
        <end position="188"/>
    </location>
</feature>
<feature type="domain" description="Monopolin complex subunit Csm1/Pcs1 C-terminal" evidence="3">
    <location>
        <begin position="202"/>
        <end position="300"/>
    </location>
</feature>
<dbReference type="InterPro" id="IPR040349">
    <property type="entry name" value="Csm1/Pcs1"/>
</dbReference>
<evidence type="ECO:0000313" key="5">
    <source>
        <dbReference type="Proteomes" id="UP001217754"/>
    </source>
</evidence>
<evidence type="ECO:0000256" key="1">
    <source>
        <dbReference type="SAM" id="Coils"/>
    </source>
</evidence>
<feature type="compositionally biased region" description="Basic and acidic residues" evidence="2">
    <location>
        <begin position="16"/>
        <end position="30"/>
    </location>
</feature>
<dbReference type="PANTHER" id="PTHR28006:SF1">
    <property type="entry name" value="MONOPOLIN COMPLEX SUBUNIT CSM1"/>
    <property type="match status" value="1"/>
</dbReference>
<dbReference type="PANTHER" id="PTHR28006">
    <property type="entry name" value="MONOPOLIN COMPLEX SUBUNIT CSM1"/>
    <property type="match status" value="1"/>
</dbReference>
<dbReference type="InterPro" id="IPR020981">
    <property type="entry name" value="Csm1/Pcs1_C"/>
</dbReference>
<feature type="region of interest" description="Disordered" evidence="2">
    <location>
        <begin position="1"/>
        <end position="49"/>
    </location>
</feature>
<dbReference type="EMBL" id="CP119963">
    <property type="protein sequence ID" value="WFD40203.1"/>
    <property type="molecule type" value="Genomic_DNA"/>
</dbReference>
<proteinExistence type="predicted"/>
<organism evidence="4 5">
    <name type="scientific">Malassezia japonica</name>
    <dbReference type="NCBI Taxonomy" id="223818"/>
    <lineage>
        <taxon>Eukaryota</taxon>
        <taxon>Fungi</taxon>
        <taxon>Dikarya</taxon>
        <taxon>Basidiomycota</taxon>
        <taxon>Ustilaginomycotina</taxon>
        <taxon>Malasseziomycetes</taxon>
        <taxon>Malasseziales</taxon>
        <taxon>Malasseziaceae</taxon>
        <taxon>Malassezia</taxon>
    </lineage>
</organism>
<evidence type="ECO:0000256" key="2">
    <source>
        <dbReference type="SAM" id="MobiDB-lite"/>
    </source>
</evidence>
<dbReference type="GO" id="GO:0051315">
    <property type="term" value="P:attachment of mitotic spindle microtubules to kinetochore"/>
    <property type="evidence" value="ECO:0007669"/>
    <property type="project" value="TreeGrafter"/>
</dbReference>
<dbReference type="Pfam" id="PF12539">
    <property type="entry name" value="Csm1"/>
    <property type="match status" value="1"/>
</dbReference>
<feature type="compositionally biased region" description="Basic and acidic residues" evidence="2">
    <location>
        <begin position="37"/>
        <end position="46"/>
    </location>
</feature>
<dbReference type="GO" id="GO:0045144">
    <property type="term" value="P:meiotic sister chromatid segregation"/>
    <property type="evidence" value="ECO:0007669"/>
    <property type="project" value="TreeGrafter"/>
</dbReference>
<dbReference type="GO" id="GO:1990644">
    <property type="term" value="F:microtubule site clamp"/>
    <property type="evidence" value="ECO:0007669"/>
    <property type="project" value="TreeGrafter"/>
</dbReference>
<dbReference type="Gene3D" id="3.90.1150.80">
    <property type="match status" value="1"/>
</dbReference>
<dbReference type="InterPro" id="IPR038608">
    <property type="entry name" value="Csm1/Pcs1_C_sf"/>
</dbReference>
<name>A0AAF0EZY6_9BASI</name>
<dbReference type="RefSeq" id="XP_060123100.1">
    <property type="nucleotide sequence ID" value="XM_060267117.1"/>
</dbReference>
<dbReference type="GeneID" id="85226840"/>
<dbReference type="GO" id="GO:0033551">
    <property type="term" value="C:monopolin complex"/>
    <property type="evidence" value="ECO:0007669"/>
    <property type="project" value="InterPro"/>
</dbReference>
<dbReference type="CDD" id="cd23787">
    <property type="entry name" value="RWD_CSM1"/>
    <property type="match status" value="1"/>
</dbReference>
<gene>
    <name evidence="4" type="ORF">MJAP1_003189</name>
</gene>
<dbReference type="Proteomes" id="UP001217754">
    <property type="component" value="Chromosome 6"/>
</dbReference>
<sequence>MAFGQKAGTGRPRGRPPKDPQLRAQYDEQVRGYSSDSKARKIDSFDSPRGSVLDVQLAHQNAEDLDGVLQDLRARYEKGIDDRVAEAVREREAIQAQFDRLKELRVTQSEKTLAEVKKASDARIRHMADTAKGWKQRAEHAEHRLTELEEHGGGGEPSGRVKQLEDQLAALQRELASVQDEREALATQSKAPRASDDDLAIRRLYEDLTGFTVTEVERAEPGSDFRRFHLLFSGANYHELQCTLEETQQRIGSHPARSTSTAEVRNDLIYIPYLDDERDAALLASTRVPDHFLQQIKFDRAVTTNFLATLLQALRK</sequence>
<protein>
    <recommendedName>
        <fullName evidence="3">Monopolin complex subunit Csm1/Pcs1 C-terminal domain-containing protein</fullName>
    </recommendedName>
</protein>
<evidence type="ECO:0000259" key="3">
    <source>
        <dbReference type="Pfam" id="PF12539"/>
    </source>
</evidence>